<name>A0A3D8GKI4_9BACI</name>
<reference evidence="2 3" key="1">
    <citation type="submission" date="2018-07" db="EMBL/GenBank/DDBJ databases">
        <title>Bacillus sp. YLB-04 draft genome sequence.</title>
        <authorList>
            <person name="Yu L."/>
            <person name="Tang X."/>
        </authorList>
    </citation>
    <scope>NUCLEOTIDE SEQUENCE [LARGE SCALE GENOMIC DNA]</scope>
    <source>
        <strain evidence="2 3">YLB-04</strain>
    </source>
</reference>
<feature type="transmembrane region" description="Helical" evidence="1">
    <location>
        <begin position="21"/>
        <end position="39"/>
    </location>
</feature>
<keyword evidence="1" id="KW-1133">Transmembrane helix</keyword>
<accession>A0A3D8GKI4</accession>
<evidence type="ECO:0000313" key="3">
    <source>
        <dbReference type="Proteomes" id="UP000257144"/>
    </source>
</evidence>
<comment type="caution">
    <text evidence="2">The sequence shown here is derived from an EMBL/GenBank/DDBJ whole genome shotgun (WGS) entry which is preliminary data.</text>
</comment>
<dbReference type="OrthoDB" id="2467576at2"/>
<keyword evidence="1" id="KW-0812">Transmembrane</keyword>
<keyword evidence="1" id="KW-0472">Membrane</keyword>
<proteinExistence type="predicted"/>
<dbReference type="AlphaFoldDB" id="A0A3D8GKI4"/>
<gene>
    <name evidence="2" type="ORF">DRW41_21905</name>
</gene>
<protein>
    <submittedName>
        <fullName evidence="2">Pilus assembly protein</fullName>
    </submittedName>
</protein>
<evidence type="ECO:0000256" key="1">
    <source>
        <dbReference type="SAM" id="Phobius"/>
    </source>
</evidence>
<dbReference type="Proteomes" id="UP000257144">
    <property type="component" value="Unassembled WGS sequence"/>
</dbReference>
<dbReference type="EMBL" id="QNQT01000019">
    <property type="protein sequence ID" value="RDU34769.1"/>
    <property type="molecule type" value="Genomic_DNA"/>
</dbReference>
<sequence length="137" mass="14437">MCSSRAASILKEDRGSSTIEFLGILPIVIIVLSVMWQMIVGVHGVVVAQSAVNEAAKVYSITEDALEASKAAENIVSTASGYLSLAGAPIEGTGDYDPKFTAKVNVDIRLVFLPEKLFGGTTPSVTYTTEATGRVIK</sequence>
<organism evidence="2 3">
    <name type="scientific">Neobacillus piezotolerans</name>
    <dbReference type="NCBI Taxonomy" id="2259171"/>
    <lineage>
        <taxon>Bacteria</taxon>
        <taxon>Bacillati</taxon>
        <taxon>Bacillota</taxon>
        <taxon>Bacilli</taxon>
        <taxon>Bacillales</taxon>
        <taxon>Bacillaceae</taxon>
        <taxon>Neobacillus</taxon>
    </lineage>
</organism>
<keyword evidence="3" id="KW-1185">Reference proteome</keyword>
<evidence type="ECO:0000313" key="2">
    <source>
        <dbReference type="EMBL" id="RDU34769.1"/>
    </source>
</evidence>